<evidence type="ECO:0000313" key="3">
    <source>
        <dbReference type="Proteomes" id="UP000241507"/>
    </source>
</evidence>
<protein>
    <recommendedName>
        <fullName evidence="4">NnrS family protein</fullName>
    </recommendedName>
</protein>
<feature type="transmembrane region" description="Helical" evidence="1">
    <location>
        <begin position="181"/>
        <end position="203"/>
    </location>
</feature>
<keyword evidence="1" id="KW-0472">Membrane</keyword>
<name>A0A2R3Z270_9FLAO</name>
<keyword evidence="1" id="KW-0812">Transmembrane</keyword>
<feature type="transmembrane region" description="Helical" evidence="1">
    <location>
        <begin position="248"/>
        <end position="270"/>
    </location>
</feature>
<evidence type="ECO:0008006" key="4">
    <source>
        <dbReference type="Google" id="ProtNLM"/>
    </source>
</evidence>
<feature type="transmembrane region" description="Helical" evidence="1">
    <location>
        <begin position="51"/>
        <end position="69"/>
    </location>
</feature>
<organism evidence="2 3">
    <name type="scientific">Christiangramia fulva</name>
    <dbReference type="NCBI Taxonomy" id="2126553"/>
    <lineage>
        <taxon>Bacteria</taxon>
        <taxon>Pseudomonadati</taxon>
        <taxon>Bacteroidota</taxon>
        <taxon>Flavobacteriia</taxon>
        <taxon>Flavobacteriales</taxon>
        <taxon>Flavobacteriaceae</taxon>
        <taxon>Christiangramia</taxon>
    </lineage>
</organism>
<keyword evidence="3" id="KW-1185">Reference proteome</keyword>
<feature type="transmembrane region" description="Helical" evidence="1">
    <location>
        <begin position="75"/>
        <end position="95"/>
    </location>
</feature>
<feature type="transmembrane region" description="Helical" evidence="1">
    <location>
        <begin position="282"/>
        <end position="302"/>
    </location>
</feature>
<dbReference type="AlphaFoldDB" id="A0A2R3Z270"/>
<dbReference type="KEGG" id="grs:C7S20_03355"/>
<accession>A0A2R3Z270</accession>
<feature type="transmembrane region" description="Helical" evidence="1">
    <location>
        <begin position="346"/>
        <end position="371"/>
    </location>
</feature>
<dbReference type="Proteomes" id="UP000241507">
    <property type="component" value="Chromosome"/>
</dbReference>
<evidence type="ECO:0000256" key="1">
    <source>
        <dbReference type="SAM" id="Phobius"/>
    </source>
</evidence>
<reference evidence="3" key="1">
    <citation type="submission" date="2018-03" db="EMBL/GenBank/DDBJ databases">
        <title>Gramella fulva sp. nov., isolated from a dry surface of tidal flat.</title>
        <authorList>
            <person name="Hwang S.H."/>
            <person name="Hwang W.M."/>
            <person name="Kang K."/>
            <person name="Ahn T.-Y."/>
        </authorList>
    </citation>
    <scope>NUCLEOTIDE SEQUENCE [LARGE SCALE GENOMIC DNA]</scope>
    <source>
        <strain evidence="3">SH35</strain>
    </source>
</reference>
<feature type="transmembrane region" description="Helical" evidence="1">
    <location>
        <begin position="115"/>
        <end position="133"/>
    </location>
</feature>
<feature type="transmembrane region" description="Helical" evidence="1">
    <location>
        <begin position="145"/>
        <end position="169"/>
    </location>
</feature>
<feature type="transmembrane region" description="Helical" evidence="1">
    <location>
        <begin position="314"/>
        <end position="334"/>
    </location>
</feature>
<sequence>MFAIFDIPANYKFLVHTHSHIALLGWVYTALMSLLMFLYCREKIKSRGYNLIFWFTQITIVGMLFSFPFTGYALFSIIFSSLFLIASYFFAAYFFKNVSKEDKKRASYKLVRASIWFLIISSIGPWSLGYVMTALGKTSPWYRNAIYFFLHFQYNGWFLLALTGIFLFLLEQKGFKLKNRIFRIVYYLLNSGIVLGLFLSGLWMKPAGIFYILAALGGLLQLIAYYLLFRSVSAERITEYLPKRTFNLFKIAALLLAVKLFAQLAGAVPVVANMVTFNPDLVIAYLHWIFLGIISLSILAALDYHQLLTFGKISFAIYIAGFILTEILISYRGIGYRLGLPLPDNSLYIVLASILLLMAVTKILVSQFYLLKKTPK</sequence>
<evidence type="ECO:0000313" key="2">
    <source>
        <dbReference type="EMBL" id="AVR44370.1"/>
    </source>
</evidence>
<gene>
    <name evidence="2" type="ORF">C7S20_03355</name>
</gene>
<feature type="transmembrane region" description="Helical" evidence="1">
    <location>
        <begin position="20"/>
        <end position="39"/>
    </location>
</feature>
<dbReference type="EMBL" id="CP028136">
    <property type="protein sequence ID" value="AVR44370.1"/>
    <property type="molecule type" value="Genomic_DNA"/>
</dbReference>
<proteinExistence type="predicted"/>
<keyword evidence="1" id="KW-1133">Transmembrane helix</keyword>
<feature type="transmembrane region" description="Helical" evidence="1">
    <location>
        <begin position="209"/>
        <end position="228"/>
    </location>
</feature>